<evidence type="ECO:0000256" key="3">
    <source>
        <dbReference type="ARBA" id="ARBA00022448"/>
    </source>
</evidence>
<keyword evidence="10" id="KW-0915">Sodium</keyword>
<evidence type="ECO:0000259" key="22">
    <source>
        <dbReference type="PROSITE" id="PS50835"/>
    </source>
</evidence>
<evidence type="ECO:0000256" key="10">
    <source>
        <dbReference type="ARBA" id="ARBA00023053"/>
    </source>
</evidence>
<proteinExistence type="inferred from homology"/>
<dbReference type="OrthoDB" id="9440529at2759"/>
<keyword evidence="5" id="KW-1003">Cell membrane</keyword>
<dbReference type="OMA" id="QGSHMKL"/>
<reference evidence="23" key="5">
    <citation type="submission" date="2025-09" db="UniProtKB">
        <authorList>
            <consortium name="Ensembl"/>
        </authorList>
    </citation>
    <scope>IDENTIFICATION</scope>
</reference>
<reference evidence="24" key="3">
    <citation type="journal article" date="2014" name="Nature">
        <title>Elephant shark genome provides unique insights into gnathostome evolution.</title>
        <authorList>
            <consortium name="International Elephant Shark Genome Sequencing Consortium"/>
            <person name="Venkatesh B."/>
            <person name="Lee A.P."/>
            <person name="Ravi V."/>
            <person name="Maurya A.K."/>
            <person name="Lian M.M."/>
            <person name="Swann J.B."/>
            <person name="Ohta Y."/>
            <person name="Flajnik M.F."/>
            <person name="Sutoh Y."/>
            <person name="Kasahara M."/>
            <person name="Hoon S."/>
            <person name="Gangu V."/>
            <person name="Roy S.W."/>
            <person name="Irimia M."/>
            <person name="Korzh V."/>
            <person name="Kondrychyn I."/>
            <person name="Lim Z.W."/>
            <person name="Tay B.H."/>
            <person name="Tohari S."/>
            <person name="Kong K.W."/>
            <person name="Ho S."/>
            <person name="Lorente-Galdos B."/>
            <person name="Quilez J."/>
            <person name="Marques-Bonet T."/>
            <person name="Raney B.J."/>
            <person name="Ingham P.W."/>
            <person name="Tay A."/>
            <person name="Hillier L.W."/>
            <person name="Minx P."/>
            <person name="Boehm T."/>
            <person name="Wilson R.K."/>
            <person name="Brenner S."/>
            <person name="Warren W.C."/>
        </authorList>
    </citation>
    <scope>NUCLEOTIDE SEQUENCE [LARGE SCALE GENOMIC DNA]</scope>
</reference>
<feature type="signal peptide" evidence="21">
    <location>
        <begin position="1"/>
        <end position="24"/>
    </location>
</feature>
<dbReference type="InterPro" id="IPR036179">
    <property type="entry name" value="Ig-like_dom_sf"/>
</dbReference>
<dbReference type="SUPFAM" id="SSF48726">
    <property type="entry name" value="Immunoglobulin"/>
    <property type="match status" value="1"/>
</dbReference>
<feature type="domain" description="Ig-like" evidence="22">
    <location>
        <begin position="12"/>
        <end position="123"/>
    </location>
</feature>
<dbReference type="InterPro" id="IPR013106">
    <property type="entry name" value="Ig_V-set"/>
</dbReference>
<evidence type="ECO:0000256" key="1">
    <source>
        <dbReference type="ARBA" id="ARBA00004251"/>
    </source>
</evidence>
<dbReference type="GO" id="GO:0086091">
    <property type="term" value="P:regulation of heart rate by cardiac conduction"/>
    <property type="evidence" value="ECO:0007669"/>
    <property type="project" value="TreeGrafter"/>
</dbReference>
<keyword evidence="12 20" id="KW-0472">Membrane</keyword>
<keyword evidence="17" id="KW-0393">Immunoglobulin domain</keyword>
<dbReference type="PROSITE" id="PS50835">
    <property type="entry name" value="IG_LIKE"/>
    <property type="match status" value="1"/>
</dbReference>
<evidence type="ECO:0000256" key="18">
    <source>
        <dbReference type="ARBA" id="ARBA00044530"/>
    </source>
</evidence>
<keyword evidence="16" id="KW-0407">Ion channel</keyword>
<feature type="transmembrane region" description="Helical" evidence="20">
    <location>
        <begin position="160"/>
        <end position="181"/>
    </location>
</feature>
<evidence type="ECO:0000256" key="4">
    <source>
        <dbReference type="ARBA" id="ARBA00022461"/>
    </source>
</evidence>
<reference evidence="23" key="4">
    <citation type="submission" date="2025-08" db="UniProtKB">
        <authorList>
            <consortium name="Ensembl"/>
        </authorList>
    </citation>
    <scope>IDENTIFICATION</scope>
</reference>
<evidence type="ECO:0000256" key="2">
    <source>
        <dbReference type="ARBA" id="ARBA00010404"/>
    </source>
</evidence>
<organism evidence="23 24">
    <name type="scientific">Callorhinchus milii</name>
    <name type="common">Ghost shark</name>
    <dbReference type="NCBI Taxonomy" id="7868"/>
    <lineage>
        <taxon>Eukaryota</taxon>
        <taxon>Metazoa</taxon>
        <taxon>Chordata</taxon>
        <taxon>Craniata</taxon>
        <taxon>Vertebrata</taxon>
        <taxon>Chondrichthyes</taxon>
        <taxon>Holocephali</taxon>
        <taxon>Chimaeriformes</taxon>
        <taxon>Callorhinchidae</taxon>
        <taxon>Callorhinchus</taxon>
    </lineage>
</organism>
<evidence type="ECO:0000256" key="11">
    <source>
        <dbReference type="ARBA" id="ARBA00023065"/>
    </source>
</evidence>
<dbReference type="GO" id="GO:0044325">
    <property type="term" value="F:transmembrane transporter binding"/>
    <property type="evidence" value="ECO:0007669"/>
    <property type="project" value="TreeGrafter"/>
</dbReference>
<evidence type="ECO:0000256" key="17">
    <source>
        <dbReference type="ARBA" id="ARBA00023319"/>
    </source>
</evidence>
<protein>
    <recommendedName>
        <fullName evidence="18">Sodium channel regulatory subunit beta-3</fullName>
    </recommendedName>
</protein>
<evidence type="ECO:0000256" key="6">
    <source>
        <dbReference type="ARBA" id="ARBA00022692"/>
    </source>
</evidence>
<reference evidence="24" key="2">
    <citation type="journal article" date="2007" name="PLoS Biol.">
        <title>Survey sequencing and comparative analysis of the elephant shark (Callorhinchus milii) genome.</title>
        <authorList>
            <person name="Venkatesh B."/>
            <person name="Kirkness E.F."/>
            <person name="Loh Y.H."/>
            <person name="Halpern A.L."/>
            <person name="Lee A.P."/>
            <person name="Johnson J."/>
            <person name="Dandona N."/>
            <person name="Viswanathan L.D."/>
            <person name="Tay A."/>
            <person name="Venter J.C."/>
            <person name="Strausberg R.L."/>
            <person name="Brenner S."/>
        </authorList>
    </citation>
    <scope>NUCLEOTIDE SEQUENCE [LARGE SCALE GENOMIC DNA]</scope>
</reference>
<evidence type="ECO:0000256" key="7">
    <source>
        <dbReference type="ARBA" id="ARBA00022729"/>
    </source>
</evidence>
<evidence type="ECO:0000256" key="5">
    <source>
        <dbReference type="ARBA" id="ARBA00022475"/>
    </source>
</evidence>
<keyword evidence="7 21" id="KW-0732">Signal</keyword>
<reference evidence="24" key="1">
    <citation type="journal article" date="2006" name="Science">
        <title>Ancient noncoding elements conserved in the human genome.</title>
        <authorList>
            <person name="Venkatesh B."/>
            <person name="Kirkness E.F."/>
            <person name="Loh Y.H."/>
            <person name="Halpern A.L."/>
            <person name="Lee A.P."/>
            <person name="Johnson J."/>
            <person name="Dandona N."/>
            <person name="Viswanathan L.D."/>
            <person name="Tay A."/>
            <person name="Venter J.C."/>
            <person name="Strausberg R.L."/>
            <person name="Brenner S."/>
        </authorList>
    </citation>
    <scope>NUCLEOTIDE SEQUENCE [LARGE SCALE GENOMIC DNA]</scope>
</reference>
<dbReference type="GO" id="GO:0086005">
    <property type="term" value="P:ventricular cardiac muscle cell action potential"/>
    <property type="evidence" value="ECO:0007669"/>
    <property type="project" value="TreeGrafter"/>
</dbReference>
<evidence type="ECO:0000256" key="21">
    <source>
        <dbReference type="SAM" id="SignalP"/>
    </source>
</evidence>
<keyword evidence="8" id="KW-0851">Voltage-gated channel</keyword>
<keyword evidence="6 20" id="KW-0812">Transmembrane</keyword>
<dbReference type="Gene3D" id="2.60.40.10">
    <property type="entry name" value="Immunoglobulins"/>
    <property type="match status" value="1"/>
</dbReference>
<keyword evidence="11" id="KW-0406">Ion transport</keyword>
<dbReference type="FunFam" id="2.60.40.10:FF:000375">
    <property type="entry name" value="Sodium channel beta 1 subunit"/>
    <property type="match status" value="1"/>
</dbReference>
<dbReference type="InterPro" id="IPR013783">
    <property type="entry name" value="Ig-like_fold"/>
</dbReference>
<evidence type="ECO:0000256" key="20">
    <source>
        <dbReference type="SAM" id="Phobius"/>
    </source>
</evidence>
<sequence length="216" mass="25085">MAPLNARIYSVPLAFILMVHCCWSVCVEVDSDTEAELQTNMKLTCISCTKREETETDTIVEWSYVDADGKDTLIYKYDKEPQELEGPFHGRLLWNGSKDLQDVSIFILNVTFNDSGLYRCRVTRYFNYKMHRPCITAVKDVQLTVHEDVLEDFVSYISQILMYVVLISFTGWLVIEMIYCYRRILRSEKAARDKASRTYLAIPSENTDHCTLLVED</sequence>
<evidence type="ECO:0000256" key="19">
    <source>
        <dbReference type="ARBA" id="ARBA00049669"/>
    </source>
</evidence>
<evidence type="ECO:0000256" key="8">
    <source>
        <dbReference type="ARBA" id="ARBA00022882"/>
    </source>
</evidence>
<keyword evidence="13" id="KW-1015">Disulfide bond</keyword>
<accession>A0A4W3H861</accession>
<dbReference type="InterPro" id="IPR007110">
    <property type="entry name" value="Ig-like_dom"/>
</dbReference>
<dbReference type="Ensembl" id="ENSCMIT00000011643.1">
    <property type="protein sequence ID" value="ENSCMIP00000011362.1"/>
    <property type="gene ID" value="ENSCMIG00000005912.1"/>
</dbReference>
<keyword evidence="3" id="KW-0813">Transport</keyword>
<dbReference type="PANTHER" id="PTHR10546:SF1">
    <property type="entry name" value="SODIUM CHANNEL SUBUNIT BETA-3"/>
    <property type="match status" value="1"/>
</dbReference>
<feature type="chain" id="PRO_5021332968" description="Sodium channel regulatory subunit beta-3" evidence="21">
    <location>
        <begin position="25"/>
        <end position="216"/>
    </location>
</feature>
<keyword evidence="14" id="KW-0325">Glycoprotein</keyword>
<dbReference type="Pfam" id="PF07686">
    <property type="entry name" value="V-set"/>
    <property type="match status" value="1"/>
</dbReference>
<keyword evidence="15" id="KW-0739">Sodium transport</keyword>
<dbReference type="GO" id="GO:0005272">
    <property type="term" value="F:sodium channel activity"/>
    <property type="evidence" value="ECO:0007669"/>
    <property type="project" value="UniProtKB-KW"/>
</dbReference>
<dbReference type="InParanoid" id="A0A4W3H861"/>
<evidence type="ECO:0000256" key="14">
    <source>
        <dbReference type="ARBA" id="ARBA00023180"/>
    </source>
</evidence>
<keyword evidence="4" id="KW-0894">Sodium channel</keyword>
<comment type="subcellular location">
    <subcellularLocation>
        <location evidence="1">Cell membrane</location>
        <topology evidence="1">Single-pass type I membrane protein</topology>
    </subcellularLocation>
</comment>
<dbReference type="GeneID" id="103180294"/>
<comment type="similarity">
    <text evidence="2">Belongs to the sodium channel auxiliary subunit SCN3B (TC 8.A.17) family.</text>
</comment>
<evidence type="ECO:0000256" key="15">
    <source>
        <dbReference type="ARBA" id="ARBA00023201"/>
    </source>
</evidence>
<evidence type="ECO:0000256" key="13">
    <source>
        <dbReference type="ARBA" id="ARBA00023157"/>
    </source>
</evidence>
<dbReference type="GeneTree" id="ENSGT00390000018560"/>
<dbReference type="AlphaFoldDB" id="A0A4W3H861"/>
<gene>
    <name evidence="23" type="primary">LOC103180294</name>
</gene>
<name>A0A4W3H861_CALMI</name>
<evidence type="ECO:0000313" key="23">
    <source>
        <dbReference type="Ensembl" id="ENSCMIP00000011362.1"/>
    </source>
</evidence>
<keyword evidence="9 20" id="KW-1133">Transmembrane helix</keyword>
<dbReference type="PANTHER" id="PTHR10546">
    <property type="entry name" value="SODIUM CHANNEL SUBUNIT BETA-1 AND 3"/>
    <property type="match status" value="1"/>
</dbReference>
<dbReference type="InterPro" id="IPR027098">
    <property type="entry name" value="Na_channel_b1/b3"/>
</dbReference>
<evidence type="ECO:0000256" key="9">
    <source>
        <dbReference type="ARBA" id="ARBA00022989"/>
    </source>
</evidence>
<evidence type="ECO:0000313" key="24">
    <source>
        <dbReference type="Proteomes" id="UP000314986"/>
    </source>
</evidence>
<keyword evidence="24" id="KW-1185">Reference proteome</keyword>
<dbReference type="GO" id="GO:0019871">
    <property type="term" value="F:sodium channel inhibitor activity"/>
    <property type="evidence" value="ECO:0007669"/>
    <property type="project" value="TreeGrafter"/>
</dbReference>
<dbReference type="KEGG" id="cmk:103180294"/>
<evidence type="ECO:0000256" key="16">
    <source>
        <dbReference type="ARBA" id="ARBA00023303"/>
    </source>
</evidence>
<dbReference type="GO" id="GO:0001518">
    <property type="term" value="C:voltage-gated sodium channel complex"/>
    <property type="evidence" value="ECO:0007669"/>
    <property type="project" value="InterPro"/>
</dbReference>
<dbReference type="STRING" id="7868.ENSCMIP00000011362"/>
<dbReference type="Proteomes" id="UP000314986">
    <property type="component" value="Unassembled WGS sequence"/>
</dbReference>
<comment type="subunit">
    <text evidence="19">A voltage-gated sodium (Nav) channel consists of an ion-conducting pore-forming alpha subunit functional on its own that is regulated by one or more beta subunits. Forms homodimers and homotrimers. SCN3B is non-covalently associated with alpha subunits and induces the formation of alpha subunit oligomers, including trimers. Interacts with SCN5A/Nav1.5; regulatory subunit of SCN5A/Nav1.5. Interacts with SCN7A/Nav2.1; probable regulatory subunit of SCN7A/Nav2.1. Interacts with SCN10A; regulatory subunit of SCN10A/Nav1.8. Interacts with NFASC; probably involved in targeting the sodium channels to the nodes of Ranvier.</text>
</comment>
<evidence type="ECO:0000256" key="12">
    <source>
        <dbReference type="ARBA" id="ARBA00023136"/>
    </source>
</evidence>